<dbReference type="InterPro" id="IPR039757">
    <property type="entry name" value="EIF2D"/>
</dbReference>
<proteinExistence type="predicted"/>
<keyword evidence="3" id="KW-0648">Protein biosynthesis</keyword>
<dbReference type="InterPro" id="IPR048248">
    <property type="entry name" value="PUA_eIF2d-like"/>
</dbReference>
<dbReference type="PANTHER" id="PTHR12217">
    <property type="entry name" value="EUKARYOTIC TRANSLATION INITIATION FACTOR 2D"/>
    <property type="match status" value="1"/>
</dbReference>
<name>H2KQ47_CLOSI</name>
<reference key="2">
    <citation type="submission" date="2011-10" db="EMBL/GenBank/DDBJ databases">
        <title>The genome and transcriptome sequence of Clonorchis sinensis provide insights into the carcinogenic liver fluke.</title>
        <authorList>
            <person name="Wang X."/>
            <person name="Huang Y."/>
            <person name="Chen W."/>
            <person name="Liu H."/>
            <person name="Guo L."/>
            <person name="Chen Y."/>
            <person name="Luo F."/>
            <person name="Zhou W."/>
            <person name="Sun J."/>
            <person name="Mao Q."/>
            <person name="Liang P."/>
            <person name="Zhou C."/>
            <person name="Tian Y."/>
            <person name="Men J."/>
            <person name="Lv X."/>
            <person name="Huang L."/>
            <person name="Zhou J."/>
            <person name="Hu Y."/>
            <person name="Li R."/>
            <person name="Zhang F."/>
            <person name="Lei H."/>
            <person name="Li X."/>
            <person name="Hu X."/>
            <person name="Liang C."/>
            <person name="Xu J."/>
            <person name="Wu Z."/>
            <person name="Yu X."/>
        </authorList>
    </citation>
    <scope>NUCLEOTIDE SEQUENCE</scope>
    <source>
        <strain>Henan</strain>
    </source>
</reference>
<accession>H2KQ47</accession>
<dbReference type="GO" id="GO:0003743">
    <property type="term" value="F:translation initiation factor activity"/>
    <property type="evidence" value="ECO:0007669"/>
    <property type="project" value="UniProtKB-KW"/>
</dbReference>
<feature type="domain" description="Eukaryotic translation initiation factor 2D-like PUA RNA-binding" evidence="2">
    <location>
        <begin position="1"/>
        <end position="66"/>
    </location>
</feature>
<evidence type="ECO:0000259" key="1">
    <source>
        <dbReference type="Pfam" id="PF25304"/>
    </source>
</evidence>
<evidence type="ECO:0000313" key="4">
    <source>
        <dbReference type="Proteomes" id="UP000008909"/>
    </source>
</evidence>
<evidence type="ECO:0000313" key="3">
    <source>
        <dbReference type="EMBL" id="GAA36959.2"/>
    </source>
</evidence>
<feature type="domain" description="eIF2D winged helix" evidence="1">
    <location>
        <begin position="127"/>
        <end position="177"/>
    </location>
</feature>
<protein>
    <submittedName>
        <fullName evidence="3">Translation initiation factor 2D</fullName>
    </submittedName>
</protein>
<dbReference type="CDD" id="cd21156">
    <property type="entry name" value="PUA_eIF2d-like"/>
    <property type="match status" value="1"/>
</dbReference>
<reference evidence="3" key="1">
    <citation type="journal article" date="2011" name="Genome Biol.">
        <title>The draft genome of the carcinogenic human liver fluke Clonorchis sinensis.</title>
        <authorList>
            <person name="Wang X."/>
            <person name="Chen W."/>
            <person name="Huang Y."/>
            <person name="Sun J."/>
            <person name="Men J."/>
            <person name="Liu H."/>
            <person name="Luo F."/>
            <person name="Guo L."/>
            <person name="Lv X."/>
            <person name="Deng C."/>
            <person name="Zhou C."/>
            <person name="Fan Y."/>
            <person name="Li X."/>
            <person name="Huang L."/>
            <person name="Hu Y."/>
            <person name="Liang C."/>
            <person name="Hu X."/>
            <person name="Xu J."/>
            <person name="Yu X."/>
        </authorList>
    </citation>
    <scope>NUCLEOTIDE SEQUENCE [LARGE SCALE GENOMIC DNA]</scope>
    <source>
        <strain evidence="3">Henan</strain>
    </source>
</reference>
<dbReference type="GO" id="GO:0001731">
    <property type="term" value="P:formation of translation preinitiation complex"/>
    <property type="evidence" value="ECO:0007669"/>
    <property type="project" value="InterPro"/>
</dbReference>
<dbReference type="InterPro" id="IPR057429">
    <property type="entry name" value="WH_eIF2D"/>
</dbReference>
<dbReference type="Pfam" id="PF25304">
    <property type="entry name" value="WHD_eIF2D"/>
    <property type="match status" value="1"/>
</dbReference>
<organism evidence="3 4">
    <name type="scientific">Clonorchis sinensis</name>
    <name type="common">Chinese liver fluke</name>
    <dbReference type="NCBI Taxonomy" id="79923"/>
    <lineage>
        <taxon>Eukaryota</taxon>
        <taxon>Metazoa</taxon>
        <taxon>Spiralia</taxon>
        <taxon>Lophotrochozoa</taxon>
        <taxon>Platyhelminthes</taxon>
        <taxon>Trematoda</taxon>
        <taxon>Digenea</taxon>
        <taxon>Opisthorchiida</taxon>
        <taxon>Opisthorchiata</taxon>
        <taxon>Opisthorchiidae</taxon>
        <taxon>Clonorchis</taxon>
    </lineage>
</organism>
<dbReference type="Pfam" id="PF26292">
    <property type="entry name" value="PUA_elF2D"/>
    <property type="match status" value="1"/>
</dbReference>
<dbReference type="Proteomes" id="UP000008909">
    <property type="component" value="Unassembled WGS sequence"/>
</dbReference>
<evidence type="ECO:0000259" key="2">
    <source>
        <dbReference type="Pfam" id="PF26292"/>
    </source>
</evidence>
<gene>
    <name evidence="3" type="ORF">CLF_103214</name>
</gene>
<sequence>MLPGLVLDQPLTPKSFGGIEKGILCSIITSSNRAPFAVVHTAKSSYDMFMSSGRGKLVTVYHIIGDNICSLGPPVSRPLLIHPAHSSVSQENLGAEAATASGEESQLPLHVAVGDLEIGQDDALDMDDLLRCSFLRALKLLKDKRLPMPVNVFYEQYLLTQKPPTSNLDIKKTSYKRSMFP</sequence>
<dbReference type="AlphaFoldDB" id="H2KQ47"/>
<keyword evidence="3" id="KW-0396">Initiation factor</keyword>
<dbReference type="PANTHER" id="PTHR12217:SF4">
    <property type="entry name" value="EUKARYOTIC TRANSLATION INITIATION FACTOR 2D"/>
    <property type="match status" value="1"/>
</dbReference>
<dbReference type="EMBL" id="DF142967">
    <property type="protein sequence ID" value="GAA36959.2"/>
    <property type="molecule type" value="Genomic_DNA"/>
</dbReference>
<keyword evidence="4" id="KW-1185">Reference proteome</keyword>
<dbReference type="Gene3D" id="3.10.400.20">
    <property type="match status" value="1"/>
</dbReference>